<feature type="region of interest" description="Disordered" evidence="1">
    <location>
        <begin position="105"/>
        <end position="144"/>
    </location>
</feature>
<evidence type="ECO:0000313" key="2">
    <source>
        <dbReference type="EMBL" id="PNW81344.1"/>
    </source>
</evidence>
<dbReference type="Gramene" id="PNW81344">
    <property type="protein sequence ID" value="PNW81344"/>
    <property type="gene ID" value="CHLRE_07g352075v5"/>
</dbReference>
<gene>
    <name evidence="2" type="ORF">CHLRE_07g352075v5</name>
</gene>
<dbReference type="AlphaFoldDB" id="A0A2K3DLC7"/>
<proteinExistence type="predicted"/>
<organism evidence="2 3">
    <name type="scientific">Chlamydomonas reinhardtii</name>
    <name type="common">Chlamydomonas smithii</name>
    <dbReference type="NCBI Taxonomy" id="3055"/>
    <lineage>
        <taxon>Eukaryota</taxon>
        <taxon>Viridiplantae</taxon>
        <taxon>Chlorophyta</taxon>
        <taxon>core chlorophytes</taxon>
        <taxon>Chlorophyceae</taxon>
        <taxon>CS clade</taxon>
        <taxon>Chlamydomonadales</taxon>
        <taxon>Chlamydomonadaceae</taxon>
        <taxon>Chlamydomonas</taxon>
    </lineage>
</organism>
<dbReference type="OrthoDB" id="534702at2759"/>
<dbReference type="RefSeq" id="XP_042923146.1">
    <property type="nucleotide sequence ID" value="XM_043064578.1"/>
</dbReference>
<dbReference type="GeneID" id="66054212"/>
<dbReference type="EMBL" id="CM008968">
    <property type="protein sequence ID" value="PNW81344.1"/>
    <property type="molecule type" value="Genomic_DNA"/>
</dbReference>
<dbReference type="KEGG" id="cre:CHLRE_07g352075v5"/>
<evidence type="ECO:0000313" key="3">
    <source>
        <dbReference type="Proteomes" id="UP000006906"/>
    </source>
</evidence>
<name>A0A2K3DLC7_CHLRE</name>
<keyword evidence="3" id="KW-1185">Reference proteome</keyword>
<protein>
    <submittedName>
        <fullName evidence="2">Uncharacterized protein</fullName>
    </submittedName>
</protein>
<dbReference type="Proteomes" id="UP000006906">
    <property type="component" value="Chromosome 7"/>
</dbReference>
<accession>A0A2K3DLC7</accession>
<sequence>MADGTKIGIYAAVASAASSSPRRSIPQKPSVSHPARVAAAHTPRPAAGGSVPPPLPAIHAPDQLAQHGGPPPPRFIYSCISHSCCSAASALSSCRVASRCRRSQPLSLSEKGRATTPASTLRTARRRSASLGGARCSGNPTGSRSSSSAIFIAAMSVFTPAIPVFKPFTSALTSAITVFKPFTSALTSAISAFTVADETSACEVSCTRVAHWLVTTKAKPTEVDTASASFRVMGRARLQAASLSSVKRRIDGFIMRTDVRGEEPGLTRVAHRGGLLRLVGLEGAGGHLLGLHIDGNITMYHGNTGAEVVSLQLEPAGYANQTAPQLLFDAAHSHLFVSVARTATVHAVEIKMAQPASAATGGATVGTAGAVELRVVRSVVVGAWYAGSHGHAWRGAAPLQPLQLDSAKDARMAQCRQQPTTVVNCWR</sequence>
<evidence type="ECO:0000256" key="1">
    <source>
        <dbReference type="SAM" id="MobiDB-lite"/>
    </source>
</evidence>
<reference evidence="2 3" key="1">
    <citation type="journal article" date="2007" name="Science">
        <title>The Chlamydomonas genome reveals the evolution of key animal and plant functions.</title>
        <authorList>
            <person name="Merchant S.S."/>
            <person name="Prochnik S.E."/>
            <person name="Vallon O."/>
            <person name="Harris E.H."/>
            <person name="Karpowicz S.J."/>
            <person name="Witman G.B."/>
            <person name="Terry A."/>
            <person name="Salamov A."/>
            <person name="Fritz-Laylin L.K."/>
            <person name="Marechal-Drouard L."/>
            <person name="Marshall W.F."/>
            <person name="Qu L.H."/>
            <person name="Nelson D.R."/>
            <person name="Sanderfoot A.A."/>
            <person name="Spalding M.H."/>
            <person name="Kapitonov V.V."/>
            <person name="Ren Q."/>
            <person name="Ferris P."/>
            <person name="Lindquist E."/>
            <person name="Shapiro H."/>
            <person name="Lucas S.M."/>
            <person name="Grimwood J."/>
            <person name="Schmutz J."/>
            <person name="Cardol P."/>
            <person name="Cerutti H."/>
            <person name="Chanfreau G."/>
            <person name="Chen C.L."/>
            <person name="Cognat V."/>
            <person name="Croft M.T."/>
            <person name="Dent R."/>
            <person name="Dutcher S."/>
            <person name="Fernandez E."/>
            <person name="Fukuzawa H."/>
            <person name="Gonzalez-Ballester D."/>
            <person name="Gonzalez-Halphen D."/>
            <person name="Hallmann A."/>
            <person name="Hanikenne M."/>
            <person name="Hippler M."/>
            <person name="Inwood W."/>
            <person name="Jabbari K."/>
            <person name="Kalanon M."/>
            <person name="Kuras R."/>
            <person name="Lefebvre P.A."/>
            <person name="Lemaire S.D."/>
            <person name="Lobanov A.V."/>
            <person name="Lohr M."/>
            <person name="Manuell A."/>
            <person name="Meier I."/>
            <person name="Mets L."/>
            <person name="Mittag M."/>
            <person name="Mittelmeier T."/>
            <person name="Moroney J.V."/>
            <person name="Moseley J."/>
            <person name="Napoli C."/>
            <person name="Nedelcu A.M."/>
            <person name="Niyogi K."/>
            <person name="Novoselov S.V."/>
            <person name="Paulsen I.T."/>
            <person name="Pazour G."/>
            <person name="Purton S."/>
            <person name="Ral J.P."/>
            <person name="Riano-Pachon D.M."/>
            <person name="Riekhof W."/>
            <person name="Rymarquis L."/>
            <person name="Schroda M."/>
            <person name="Stern D."/>
            <person name="Umen J."/>
            <person name="Willows R."/>
            <person name="Wilson N."/>
            <person name="Zimmer S.L."/>
            <person name="Allmer J."/>
            <person name="Balk J."/>
            <person name="Bisova K."/>
            <person name="Chen C.J."/>
            <person name="Elias M."/>
            <person name="Gendler K."/>
            <person name="Hauser C."/>
            <person name="Lamb M.R."/>
            <person name="Ledford H."/>
            <person name="Long J.C."/>
            <person name="Minagawa J."/>
            <person name="Page M.D."/>
            <person name="Pan J."/>
            <person name="Pootakham W."/>
            <person name="Roje S."/>
            <person name="Rose A."/>
            <person name="Stahlberg E."/>
            <person name="Terauchi A.M."/>
            <person name="Yang P."/>
            <person name="Ball S."/>
            <person name="Bowler C."/>
            <person name="Dieckmann C.L."/>
            <person name="Gladyshev V.N."/>
            <person name="Green P."/>
            <person name="Jorgensen R."/>
            <person name="Mayfield S."/>
            <person name="Mueller-Roeber B."/>
            <person name="Rajamani S."/>
            <person name="Sayre R.T."/>
            <person name="Brokstein P."/>
            <person name="Dubchak I."/>
            <person name="Goodstein D."/>
            <person name="Hornick L."/>
            <person name="Huang Y.W."/>
            <person name="Jhaveri J."/>
            <person name="Luo Y."/>
            <person name="Martinez D."/>
            <person name="Ngau W.C."/>
            <person name="Otillar B."/>
            <person name="Poliakov A."/>
            <person name="Porter A."/>
            <person name="Szajkowski L."/>
            <person name="Werner G."/>
            <person name="Zhou K."/>
            <person name="Grigoriev I.V."/>
            <person name="Rokhsar D.S."/>
            <person name="Grossman A.R."/>
        </authorList>
    </citation>
    <scope>NUCLEOTIDE SEQUENCE [LARGE SCALE GENOMIC DNA]</scope>
    <source>
        <strain evidence="3">CC-503</strain>
    </source>
</reference>
<dbReference type="InParanoid" id="A0A2K3DLC7"/>
<feature type="region of interest" description="Disordered" evidence="1">
    <location>
        <begin position="16"/>
        <end position="67"/>
    </location>
</feature>